<evidence type="ECO:0000313" key="4">
    <source>
        <dbReference type="Proteomes" id="UP000664096"/>
    </source>
</evidence>
<feature type="signal peptide" evidence="2">
    <location>
        <begin position="1"/>
        <end position="25"/>
    </location>
</feature>
<gene>
    <name evidence="3" type="ORF">JF539_16925</name>
</gene>
<comment type="caution">
    <text evidence="3">The sequence shown here is derived from an EMBL/GenBank/DDBJ whole genome shotgun (WGS) entry which is preliminary data.</text>
</comment>
<dbReference type="EMBL" id="JAEKJZ010000003">
    <property type="protein sequence ID" value="MBN9672037.1"/>
    <property type="molecule type" value="Genomic_DNA"/>
</dbReference>
<name>A0A939EGG9_9HYPH</name>
<proteinExistence type="predicted"/>
<keyword evidence="2" id="KW-0732">Signal</keyword>
<evidence type="ECO:0000256" key="2">
    <source>
        <dbReference type="SAM" id="SignalP"/>
    </source>
</evidence>
<organism evidence="3 4">
    <name type="scientific">Roseibium aggregatum</name>
    <dbReference type="NCBI Taxonomy" id="187304"/>
    <lineage>
        <taxon>Bacteria</taxon>
        <taxon>Pseudomonadati</taxon>
        <taxon>Pseudomonadota</taxon>
        <taxon>Alphaproteobacteria</taxon>
        <taxon>Hyphomicrobiales</taxon>
        <taxon>Stappiaceae</taxon>
        <taxon>Roseibium</taxon>
    </lineage>
</organism>
<evidence type="ECO:0000313" key="3">
    <source>
        <dbReference type="EMBL" id="MBN9672037.1"/>
    </source>
</evidence>
<feature type="region of interest" description="Disordered" evidence="1">
    <location>
        <begin position="83"/>
        <end position="109"/>
    </location>
</feature>
<sequence>MTSKSLCAIFMFALTGILLPSPSIAEHPKAEPVPETGPVTEICLPGDVSALEVCAAFFLDEAGYTICLSDQLTGDSFCRTSSFPRQPDLPGGQHDHRQRLAPVTKEPRFRETFPDEASLGANHCSGLRTGASPAYGGKCRLAFSAQARSGNKHDS</sequence>
<dbReference type="Proteomes" id="UP000664096">
    <property type="component" value="Unassembled WGS sequence"/>
</dbReference>
<dbReference type="AlphaFoldDB" id="A0A939EGG9"/>
<dbReference type="RefSeq" id="WP_207141873.1">
    <property type="nucleotide sequence ID" value="NZ_JAEKJZ010000003.1"/>
</dbReference>
<reference evidence="3" key="1">
    <citation type="submission" date="2020-12" db="EMBL/GenBank/DDBJ databases">
        <title>Oil enriched cultivation method for isolating marine PHA-producing bacteria.</title>
        <authorList>
            <person name="Zheng W."/>
            <person name="Yu S."/>
            <person name="Huang Y."/>
        </authorList>
    </citation>
    <scope>NUCLEOTIDE SEQUENCE</scope>
    <source>
        <strain evidence="3">SY-2-12</strain>
    </source>
</reference>
<evidence type="ECO:0000256" key="1">
    <source>
        <dbReference type="SAM" id="MobiDB-lite"/>
    </source>
</evidence>
<accession>A0A939EGG9</accession>
<protein>
    <submittedName>
        <fullName evidence="3">Uncharacterized protein</fullName>
    </submittedName>
</protein>
<feature type="chain" id="PRO_5037343544" evidence="2">
    <location>
        <begin position="26"/>
        <end position="155"/>
    </location>
</feature>